<accession>A0ABQ5C6E6</accession>
<name>A0ABQ5C6E6_9ASTR</name>
<reference evidence="1" key="1">
    <citation type="journal article" date="2022" name="Int. J. Mol. Sci.">
        <title>Draft Genome of Tanacetum Coccineum: Genomic Comparison of Closely Related Tanacetum-Family Plants.</title>
        <authorList>
            <person name="Yamashiro T."/>
            <person name="Shiraishi A."/>
            <person name="Nakayama K."/>
            <person name="Satake H."/>
        </authorList>
    </citation>
    <scope>NUCLEOTIDE SEQUENCE</scope>
</reference>
<reference evidence="1" key="2">
    <citation type="submission" date="2022-01" db="EMBL/GenBank/DDBJ databases">
        <authorList>
            <person name="Yamashiro T."/>
            <person name="Shiraishi A."/>
            <person name="Satake H."/>
            <person name="Nakayama K."/>
        </authorList>
    </citation>
    <scope>NUCLEOTIDE SEQUENCE</scope>
</reference>
<evidence type="ECO:0000313" key="2">
    <source>
        <dbReference type="Proteomes" id="UP001151760"/>
    </source>
</evidence>
<sequence>MKVLDRGSDDLKGVEKVKALGAKGEVSGFRVRVVWMVVDGVNVKARLEPKVVAKVVLLLLRGFWVEELALDAIEYGDQDKWNEEDALQVLVLGEGDSDDSVSRGVGVRRQGLLPLSLNRKWISMKRTEKRSQKRQNRARNGRA</sequence>
<keyword evidence="2" id="KW-1185">Reference proteome</keyword>
<protein>
    <submittedName>
        <fullName evidence="1">Uncharacterized protein</fullName>
    </submittedName>
</protein>
<dbReference type="Proteomes" id="UP001151760">
    <property type="component" value="Unassembled WGS sequence"/>
</dbReference>
<evidence type="ECO:0000313" key="1">
    <source>
        <dbReference type="EMBL" id="GJT21627.1"/>
    </source>
</evidence>
<proteinExistence type="predicted"/>
<dbReference type="EMBL" id="BQNB010013904">
    <property type="protein sequence ID" value="GJT21627.1"/>
    <property type="molecule type" value="Genomic_DNA"/>
</dbReference>
<comment type="caution">
    <text evidence="1">The sequence shown here is derived from an EMBL/GenBank/DDBJ whole genome shotgun (WGS) entry which is preliminary data.</text>
</comment>
<organism evidence="1 2">
    <name type="scientific">Tanacetum coccineum</name>
    <dbReference type="NCBI Taxonomy" id="301880"/>
    <lineage>
        <taxon>Eukaryota</taxon>
        <taxon>Viridiplantae</taxon>
        <taxon>Streptophyta</taxon>
        <taxon>Embryophyta</taxon>
        <taxon>Tracheophyta</taxon>
        <taxon>Spermatophyta</taxon>
        <taxon>Magnoliopsida</taxon>
        <taxon>eudicotyledons</taxon>
        <taxon>Gunneridae</taxon>
        <taxon>Pentapetalae</taxon>
        <taxon>asterids</taxon>
        <taxon>campanulids</taxon>
        <taxon>Asterales</taxon>
        <taxon>Asteraceae</taxon>
        <taxon>Asteroideae</taxon>
        <taxon>Anthemideae</taxon>
        <taxon>Anthemidinae</taxon>
        <taxon>Tanacetum</taxon>
    </lineage>
</organism>
<gene>
    <name evidence="1" type="ORF">Tco_0891564</name>
</gene>